<feature type="transmembrane region" description="Helical" evidence="8">
    <location>
        <begin position="162"/>
        <end position="182"/>
    </location>
</feature>
<feature type="transmembrane region" description="Helical" evidence="8">
    <location>
        <begin position="63"/>
        <end position="86"/>
    </location>
</feature>
<dbReference type="PANTHER" id="PTHR33908">
    <property type="entry name" value="MANNOSYLTRANSFERASE YKCB-RELATED"/>
    <property type="match status" value="1"/>
</dbReference>
<protein>
    <submittedName>
        <fullName evidence="10">Dolichyl-phosphate-mannose-protein mannosyltransferase</fullName>
    </submittedName>
</protein>
<dbReference type="AlphaFoldDB" id="A0AB73T8W6"/>
<evidence type="ECO:0000256" key="7">
    <source>
        <dbReference type="ARBA" id="ARBA00023136"/>
    </source>
</evidence>
<evidence type="ECO:0000256" key="6">
    <source>
        <dbReference type="ARBA" id="ARBA00022989"/>
    </source>
</evidence>
<feature type="transmembrane region" description="Helical" evidence="8">
    <location>
        <begin position="245"/>
        <end position="275"/>
    </location>
</feature>
<dbReference type="PANTHER" id="PTHR33908:SF11">
    <property type="entry name" value="MEMBRANE PROTEIN"/>
    <property type="match status" value="1"/>
</dbReference>
<dbReference type="EMBL" id="QGGY01000002">
    <property type="protein sequence ID" value="PWJ78262.1"/>
    <property type="molecule type" value="Genomic_DNA"/>
</dbReference>
<feature type="transmembrane region" description="Helical" evidence="8">
    <location>
        <begin position="422"/>
        <end position="440"/>
    </location>
</feature>
<feature type="transmembrane region" description="Helical" evidence="8">
    <location>
        <begin position="194"/>
        <end position="210"/>
    </location>
</feature>
<feature type="domain" description="Glycosyltransferase RgtA/B/C/D-like" evidence="9">
    <location>
        <begin position="148"/>
        <end position="296"/>
    </location>
</feature>
<comment type="caution">
    <text evidence="10">The sequence shown here is derived from an EMBL/GenBank/DDBJ whole genome shotgun (WGS) entry which is preliminary data.</text>
</comment>
<feature type="transmembrane region" description="Helical" evidence="8">
    <location>
        <begin position="9"/>
        <end position="26"/>
    </location>
</feature>
<keyword evidence="5 8" id="KW-0812">Transmembrane</keyword>
<evidence type="ECO:0000256" key="3">
    <source>
        <dbReference type="ARBA" id="ARBA00022676"/>
    </source>
</evidence>
<keyword evidence="11" id="KW-1185">Reference proteome</keyword>
<sequence length="525" mass="58642">MISDGLSRVFHGCFMALFAVVFLYILAYQQYLPAAAVLAVLILAGIVAVSRKKMHIQISDRRLGITTAVILGLMAVLMAAAGWMLLPQLKTDMGTVYYSAMEILDKGQLSHEMLEYNTLTGITNMTQNEYFVVYPNNIPYLFLITGYYWIVTSLGISMQSDAGVYMGVILNITVILASVWLGSRVAKKIMGNRAAAAYLVVSALFVPYYINASRFYTDTLTLPFPLLAVWLYLKIREEASFRKKAWLAAALGSSLCIGFLLKGSCIVAGVAIIIHSLLTSFSKKTCAQIALALACFIGINAGWGYISRHNPWVDMSMEDELTFPVQHWIMMSMSGNGGFHQDEFDYTYSFGTKEEKAKADMDRLAEKIEGYGSLGGFLDFEFKKIAWTWGDAKFAQQAHLNWMQKDTVLNEFIKKDGKYHTVFYLYTSVFILVLYMLFFASMARGMFSRPGAAALINIMIFGVLLFFAFWETKSRYLLNFTPMFFLCGIDGLKAVLAVKVPASVKAGITRMEGGKPPRHKDTKTA</sequence>
<dbReference type="Pfam" id="PF13231">
    <property type="entry name" value="PMT_2"/>
    <property type="match status" value="1"/>
</dbReference>
<name>A0AB73T8W6_9FIRM</name>
<organism evidence="10 11">
    <name type="scientific">Murimonas intestini</name>
    <dbReference type="NCBI Taxonomy" id="1337051"/>
    <lineage>
        <taxon>Bacteria</taxon>
        <taxon>Bacillati</taxon>
        <taxon>Bacillota</taxon>
        <taxon>Clostridia</taxon>
        <taxon>Lachnospirales</taxon>
        <taxon>Lachnospiraceae</taxon>
        <taxon>Murimonas</taxon>
    </lineage>
</organism>
<keyword evidence="7 8" id="KW-0472">Membrane</keyword>
<evidence type="ECO:0000313" key="10">
    <source>
        <dbReference type="EMBL" id="PWJ78262.1"/>
    </source>
</evidence>
<evidence type="ECO:0000256" key="1">
    <source>
        <dbReference type="ARBA" id="ARBA00004651"/>
    </source>
</evidence>
<dbReference type="Proteomes" id="UP000245412">
    <property type="component" value="Unassembled WGS sequence"/>
</dbReference>
<feature type="transmembrane region" description="Helical" evidence="8">
    <location>
        <begin position="32"/>
        <end position="51"/>
    </location>
</feature>
<dbReference type="GO" id="GO:0005886">
    <property type="term" value="C:plasma membrane"/>
    <property type="evidence" value="ECO:0007669"/>
    <property type="project" value="UniProtKB-SubCell"/>
</dbReference>
<gene>
    <name evidence="10" type="ORF">C7383_102398</name>
</gene>
<proteinExistence type="predicted"/>
<keyword evidence="2" id="KW-1003">Cell membrane</keyword>
<evidence type="ECO:0000259" key="9">
    <source>
        <dbReference type="Pfam" id="PF13231"/>
    </source>
</evidence>
<evidence type="ECO:0000256" key="2">
    <source>
        <dbReference type="ARBA" id="ARBA00022475"/>
    </source>
</evidence>
<dbReference type="InterPro" id="IPR038731">
    <property type="entry name" value="RgtA/B/C-like"/>
</dbReference>
<keyword evidence="6 8" id="KW-1133">Transmembrane helix</keyword>
<feature type="transmembrane region" description="Helical" evidence="8">
    <location>
        <begin position="287"/>
        <end position="306"/>
    </location>
</feature>
<dbReference type="GO" id="GO:0009103">
    <property type="term" value="P:lipopolysaccharide biosynthetic process"/>
    <property type="evidence" value="ECO:0007669"/>
    <property type="project" value="UniProtKB-ARBA"/>
</dbReference>
<dbReference type="InterPro" id="IPR050297">
    <property type="entry name" value="LipidA_mod_glycosyltrf_83"/>
</dbReference>
<accession>A0AB73T8W6</accession>
<keyword evidence="3 10" id="KW-0328">Glycosyltransferase</keyword>
<feature type="transmembrane region" description="Helical" evidence="8">
    <location>
        <begin position="452"/>
        <end position="470"/>
    </location>
</feature>
<evidence type="ECO:0000256" key="4">
    <source>
        <dbReference type="ARBA" id="ARBA00022679"/>
    </source>
</evidence>
<dbReference type="GO" id="GO:0016763">
    <property type="term" value="F:pentosyltransferase activity"/>
    <property type="evidence" value="ECO:0007669"/>
    <property type="project" value="TreeGrafter"/>
</dbReference>
<evidence type="ECO:0000313" key="11">
    <source>
        <dbReference type="Proteomes" id="UP000245412"/>
    </source>
</evidence>
<evidence type="ECO:0000256" key="8">
    <source>
        <dbReference type="SAM" id="Phobius"/>
    </source>
</evidence>
<evidence type="ECO:0000256" key="5">
    <source>
        <dbReference type="ARBA" id="ARBA00022692"/>
    </source>
</evidence>
<reference evidence="10 11" key="1">
    <citation type="submission" date="2018-05" db="EMBL/GenBank/DDBJ databases">
        <authorList>
            <person name="Goeker M."/>
            <person name="Huntemann M."/>
            <person name="Clum A."/>
            <person name="Pillay M."/>
            <person name="Palaniappan K."/>
            <person name="Varghese N."/>
            <person name="Mikhailova N."/>
            <person name="Stamatis D."/>
            <person name="Reddy T."/>
            <person name="Daum C."/>
            <person name="Shapiro N."/>
            <person name="Ivanova N."/>
            <person name="Kyrpides N."/>
            <person name="Woyke T."/>
        </authorList>
    </citation>
    <scope>NUCLEOTIDE SEQUENCE [LARGE SCALE GENOMIC DNA]</scope>
    <source>
        <strain evidence="10 11">DSM 26524</strain>
    </source>
</reference>
<keyword evidence="4" id="KW-0808">Transferase</keyword>
<comment type="subcellular location">
    <subcellularLocation>
        <location evidence="1">Cell membrane</location>
        <topology evidence="1">Multi-pass membrane protein</topology>
    </subcellularLocation>
</comment>
<feature type="transmembrane region" description="Helical" evidence="8">
    <location>
        <begin position="216"/>
        <end position="233"/>
    </location>
</feature>
<dbReference type="RefSeq" id="WP_257497511.1">
    <property type="nucleotide sequence ID" value="NZ_JANKBI010000005.1"/>
</dbReference>